<evidence type="ECO:0000256" key="1">
    <source>
        <dbReference type="SAM" id="MobiDB-lite"/>
    </source>
</evidence>
<organism evidence="2">
    <name type="scientific">Schlesneria paludicola</name>
    <dbReference type="NCBI Taxonomy" id="360056"/>
    <lineage>
        <taxon>Bacteria</taxon>
        <taxon>Pseudomonadati</taxon>
        <taxon>Planctomycetota</taxon>
        <taxon>Planctomycetia</taxon>
        <taxon>Planctomycetales</taxon>
        <taxon>Planctomycetaceae</taxon>
        <taxon>Schlesneria</taxon>
    </lineage>
</organism>
<name>A0A7C2P0X6_9PLAN</name>
<feature type="region of interest" description="Disordered" evidence="1">
    <location>
        <begin position="28"/>
        <end position="62"/>
    </location>
</feature>
<feature type="compositionally biased region" description="Basic and acidic residues" evidence="1">
    <location>
        <begin position="45"/>
        <end position="55"/>
    </location>
</feature>
<dbReference type="EMBL" id="DSOK01000240">
    <property type="protein sequence ID" value="HEN15432.1"/>
    <property type="molecule type" value="Genomic_DNA"/>
</dbReference>
<evidence type="ECO:0000313" key="2">
    <source>
        <dbReference type="EMBL" id="HEN15432.1"/>
    </source>
</evidence>
<reference evidence="2" key="1">
    <citation type="journal article" date="2020" name="mSystems">
        <title>Genome- and Community-Level Interaction Insights into Carbon Utilization and Element Cycling Functions of Hydrothermarchaeota in Hydrothermal Sediment.</title>
        <authorList>
            <person name="Zhou Z."/>
            <person name="Liu Y."/>
            <person name="Xu W."/>
            <person name="Pan J."/>
            <person name="Luo Z.H."/>
            <person name="Li M."/>
        </authorList>
    </citation>
    <scope>NUCLEOTIDE SEQUENCE [LARGE SCALE GENOMIC DNA]</scope>
    <source>
        <strain evidence="2">SpSt-339</strain>
    </source>
</reference>
<sequence>MLTMRLYELMLAGATLWLAGCGGSAPAPDNPPAEVANPAASETRPANRETERPRDPLPTPRGFAEEVHPAVAAVQTTLAAVRAGELETAYDFLPPGFQQDIDQVVRELATTVEPEVWNALVRIANKAHRVSREKKPFILASLGRPDQPDQMRALAKSWDSLVAALGELLASDLADLNRLREFDSRRFLATTGNTLLQTLRGGNMGVGLDPLSLQQISVELLSAVDGVVMLQIVPPGGPAVDQVEFVSVDGHWIPRSLANSWESTLNAWSTRISEDGRLGNSARAFLVQLEAGLDRLLAAETQEEFVAVAAPLMNQTRQSVERLMQPPGPPGGVSLTISGALDDEQVTRLLRDLEQLTDEPERCVYSSVTSGGRTVIALRPVADVQRFSERLTFAADIQVDVEARTIHCRLASP</sequence>
<protein>
    <submittedName>
        <fullName evidence="2">Uncharacterized protein</fullName>
    </submittedName>
</protein>
<accession>A0A7C2P0X6</accession>
<proteinExistence type="predicted"/>
<dbReference type="AlphaFoldDB" id="A0A7C2P0X6"/>
<dbReference type="PROSITE" id="PS51257">
    <property type="entry name" value="PROKAR_LIPOPROTEIN"/>
    <property type="match status" value="1"/>
</dbReference>
<comment type="caution">
    <text evidence="2">The sequence shown here is derived from an EMBL/GenBank/DDBJ whole genome shotgun (WGS) entry which is preliminary data.</text>
</comment>
<gene>
    <name evidence="2" type="ORF">ENQ76_08205</name>
</gene>